<evidence type="ECO:0000256" key="8">
    <source>
        <dbReference type="ARBA" id="ARBA00047380"/>
    </source>
</evidence>
<reference evidence="13" key="1">
    <citation type="journal article" date="2019" name="Int. J. Syst. Evol. Microbiol.">
        <title>The Global Catalogue of Microorganisms (GCM) 10K type strain sequencing project: providing services to taxonomists for standard genome sequencing and annotation.</title>
        <authorList>
            <consortium name="The Broad Institute Genomics Platform"/>
            <consortium name="The Broad Institute Genome Sequencing Center for Infectious Disease"/>
            <person name="Wu L."/>
            <person name="Ma J."/>
        </authorList>
    </citation>
    <scope>NUCLEOTIDE SEQUENCE [LARGE SCALE GENOMIC DNA]</scope>
    <source>
        <strain evidence="13">KCTC 3950</strain>
    </source>
</reference>
<dbReference type="InterPro" id="IPR014746">
    <property type="entry name" value="Gln_synth/guanido_kin_cat_dom"/>
</dbReference>
<feature type="domain" description="Asn/Gln amidotransferase" evidence="11">
    <location>
        <begin position="332"/>
        <end position="479"/>
    </location>
</feature>
<dbReference type="Gene3D" id="1.10.10.410">
    <property type="match status" value="1"/>
</dbReference>
<dbReference type="HAMAP" id="MF_00121">
    <property type="entry name" value="GatB"/>
    <property type="match status" value="1"/>
</dbReference>
<evidence type="ECO:0000313" key="13">
    <source>
        <dbReference type="Proteomes" id="UP001597541"/>
    </source>
</evidence>
<dbReference type="Proteomes" id="UP001597541">
    <property type="component" value="Unassembled WGS sequence"/>
</dbReference>
<dbReference type="InterPro" id="IPR018027">
    <property type="entry name" value="Asn/Gln_amidotransferase"/>
</dbReference>
<keyword evidence="4 10" id="KW-0547">Nucleotide-binding</keyword>
<dbReference type="EC" id="6.3.5.-" evidence="10"/>
<dbReference type="GO" id="GO:0016874">
    <property type="term" value="F:ligase activity"/>
    <property type="evidence" value="ECO:0007669"/>
    <property type="project" value="UniProtKB-KW"/>
</dbReference>
<dbReference type="InterPro" id="IPR004413">
    <property type="entry name" value="GatB"/>
</dbReference>
<comment type="catalytic activity">
    <reaction evidence="9 10">
        <text>L-glutamyl-tRNA(Gln) + L-glutamine + ATP + H2O = L-glutaminyl-tRNA(Gln) + L-glutamate + ADP + phosphate + H(+)</text>
        <dbReference type="Rhea" id="RHEA:17521"/>
        <dbReference type="Rhea" id="RHEA-COMP:9681"/>
        <dbReference type="Rhea" id="RHEA-COMP:9684"/>
        <dbReference type="ChEBI" id="CHEBI:15377"/>
        <dbReference type="ChEBI" id="CHEBI:15378"/>
        <dbReference type="ChEBI" id="CHEBI:29985"/>
        <dbReference type="ChEBI" id="CHEBI:30616"/>
        <dbReference type="ChEBI" id="CHEBI:43474"/>
        <dbReference type="ChEBI" id="CHEBI:58359"/>
        <dbReference type="ChEBI" id="CHEBI:78520"/>
        <dbReference type="ChEBI" id="CHEBI:78521"/>
        <dbReference type="ChEBI" id="CHEBI:456216"/>
    </reaction>
</comment>
<evidence type="ECO:0000256" key="7">
    <source>
        <dbReference type="ARBA" id="ARBA00024799"/>
    </source>
</evidence>
<keyword evidence="6 10" id="KW-0648">Protein biosynthesis</keyword>
<keyword evidence="5 10" id="KW-0067">ATP-binding</keyword>
<dbReference type="InterPro" id="IPR017958">
    <property type="entry name" value="Gln-tRNA_amidoTrfase_suB_CS"/>
</dbReference>
<dbReference type="Gene3D" id="1.10.150.380">
    <property type="entry name" value="GatB domain, N-terminal subdomain"/>
    <property type="match status" value="1"/>
</dbReference>
<dbReference type="NCBIfam" id="NF004012">
    <property type="entry name" value="PRK05477.1-2"/>
    <property type="match status" value="1"/>
</dbReference>
<dbReference type="RefSeq" id="WP_377607784.1">
    <property type="nucleotide sequence ID" value="NZ_JBHUME010000020.1"/>
</dbReference>
<gene>
    <name evidence="10 12" type="primary">gatB</name>
    <name evidence="12" type="ORF">ACFSUF_25025</name>
</gene>
<dbReference type="InterPro" id="IPR023168">
    <property type="entry name" value="GatB_Yqey_C_2"/>
</dbReference>
<dbReference type="NCBIfam" id="TIGR00133">
    <property type="entry name" value="gatB"/>
    <property type="match status" value="1"/>
</dbReference>
<organism evidence="12 13">
    <name type="scientific">Paenibacillus gansuensis</name>
    <dbReference type="NCBI Taxonomy" id="306542"/>
    <lineage>
        <taxon>Bacteria</taxon>
        <taxon>Bacillati</taxon>
        <taxon>Bacillota</taxon>
        <taxon>Bacilli</taxon>
        <taxon>Bacillales</taxon>
        <taxon>Paenibacillaceae</taxon>
        <taxon>Paenibacillus</taxon>
    </lineage>
</organism>
<dbReference type="NCBIfam" id="NF004014">
    <property type="entry name" value="PRK05477.1-4"/>
    <property type="match status" value="1"/>
</dbReference>
<name>A0ABW5PK38_9BACL</name>
<accession>A0ABW5PK38</accession>
<evidence type="ECO:0000256" key="2">
    <source>
        <dbReference type="ARBA" id="ARBA00011123"/>
    </source>
</evidence>
<evidence type="ECO:0000259" key="11">
    <source>
        <dbReference type="SMART" id="SM00845"/>
    </source>
</evidence>
<dbReference type="EMBL" id="JBHUME010000020">
    <property type="protein sequence ID" value="MFD2615675.1"/>
    <property type="molecule type" value="Genomic_DNA"/>
</dbReference>
<sequence>MSSTSSKYETVIGLEVHVELHTRSKIFCGCSTEFGAPPNTHTCPICLGHPGVLPVLNKQAVEYAMKASMALNCRIATESKFDRKNYFYPDSPKAYQISQYDKPVGEHGYVDIEVDGYTKRIGITRVHLEEDAGKLTHVDGGFASLVDFNRVGTPLIEIVSEPDIRTPAEARAYLEKIKAIMQYCEVSDVKMEEGSLRCDANISIRPYGQEKFGTKAELKNMNSFRGVQRGLEYEEIRQAEVLDDGGVIVQETRRWDEAQGRTVSMRGKEEAHDYRYFPDPDLVRLFIDEEWKTRVRASIPELPDARKARYAAEYDLPSYDAEVITSSKKLADFFEESLQYTKDAKAVSNWIMGDLLGFLNAGNLELSDVKITGQGLGEMIGLIEQGTISSKIAKTVFKEMLESGKLPKQIVEEQGLVQISDEGAIRAIVDAIVDKNPQSVADFKAGKDKAIGFLVGQVMKETKGKANPALVNKLLTESLNR</sequence>
<evidence type="ECO:0000256" key="10">
    <source>
        <dbReference type="HAMAP-Rule" id="MF_00121"/>
    </source>
</evidence>
<comment type="catalytic activity">
    <reaction evidence="8 10">
        <text>L-aspartyl-tRNA(Asn) + L-glutamine + ATP + H2O = L-asparaginyl-tRNA(Asn) + L-glutamate + ADP + phosphate + 2 H(+)</text>
        <dbReference type="Rhea" id="RHEA:14513"/>
        <dbReference type="Rhea" id="RHEA-COMP:9674"/>
        <dbReference type="Rhea" id="RHEA-COMP:9677"/>
        <dbReference type="ChEBI" id="CHEBI:15377"/>
        <dbReference type="ChEBI" id="CHEBI:15378"/>
        <dbReference type="ChEBI" id="CHEBI:29985"/>
        <dbReference type="ChEBI" id="CHEBI:30616"/>
        <dbReference type="ChEBI" id="CHEBI:43474"/>
        <dbReference type="ChEBI" id="CHEBI:58359"/>
        <dbReference type="ChEBI" id="CHEBI:78515"/>
        <dbReference type="ChEBI" id="CHEBI:78516"/>
        <dbReference type="ChEBI" id="CHEBI:456216"/>
    </reaction>
</comment>
<comment type="caution">
    <text evidence="12">The sequence shown here is derived from an EMBL/GenBank/DDBJ whole genome shotgun (WGS) entry which is preliminary data.</text>
</comment>
<dbReference type="InterPro" id="IPR017959">
    <property type="entry name" value="Asn/Gln-tRNA_amidoTrfase_suB/E"/>
</dbReference>
<proteinExistence type="inferred from homology"/>
<dbReference type="PROSITE" id="PS01234">
    <property type="entry name" value="GATB"/>
    <property type="match status" value="1"/>
</dbReference>
<evidence type="ECO:0000256" key="5">
    <source>
        <dbReference type="ARBA" id="ARBA00022840"/>
    </source>
</evidence>
<evidence type="ECO:0000313" key="12">
    <source>
        <dbReference type="EMBL" id="MFD2615675.1"/>
    </source>
</evidence>
<dbReference type="Pfam" id="PF02934">
    <property type="entry name" value="GatB_N"/>
    <property type="match status" value="1"/>
</dbReference>
<evidence type="ECO:0000256" key="9">
    <source>
        <dbReference type="ARBA" id="ARBA00047913"/>
    </source>
</evidence>
<comment type="subunit">
    <text evidence="2 10">Heterotrimer of A, B and C subunits.</text>
</comment>
<keyword evidence="13" id="KW-1185">Reference proteome</keyword>
<evidence type="ECO:0000256" key="1">
    <source>
        <dbReference type="ARBA" id="ARBA00005306"/>
    </source>
</evidence>
<dbReference type="Pfam" id="PF02637">
    <property type="entry name" value="GatB_Yqey"/>
    <property type="match status" value="1"/>
</dbReference>
<dbReference type="SUPFAM" id="SSF89095">
    <property type="entry name" value="GatB/YqeY motif"/>
    <property type="match status" value="1"/>
</dbReference>
<dbReference type="InterPro" id="IPR006075">
    <property type="entry name" value="Asn/Gln-tRNA_Trfase_suB/E_cat"/>
</dbReference>
<comment type="function">
    <text evidence="7 10">Allows the formation of correctly charged Asn-tRNA(Asn) or Gln-tRNA(Gln) through the transamidation of misacylated Asp-tRNA(Asn) or Glu-tRNA(Gln) in organisms which lack either or both of asparaginyl-tRNA or glutaminyl-tRNA synthetases. The reaction takes place in the presence of glutamine and ATP through an activated phospho-Asp-tRNA(Asn) or phospho-Glu-tRNA(Gln).</text>
</comment>
<dbReference type="SMART" id="SM00845">
    <property type="entry name" value="GatB_Yqey"/>
    <property type="match status" value="1"/>
</dbReference>
<dbReference type="SUPFAM" id="SSF55931">
    <property type="entry name" value="Glutamine synthetase/guanido kinase"/>
    <property type="match status" value="1"/>
</dbReference>
<evidence type="ECO:0000256" key="4">
    <source>
        <dbReference type="ARBA" id="ARBA00022741"/>
    </source>
</evidence>
<dbReference type="NCBIfam" id="NF004011">
    <property type="entry name" value="PRK05477.1-1"/>
    <property type="match status" value="1"/>
</dbReference>
<protein>
    <recommendedName>
        <fullName evidence="10">Aspartyl/glutamyl-tRNA(Asn/Gln) amidotransferase subunit B</fullName>
        <shortName evidence="10">Asp/Glu-ADT subunit B</shortName>
        <ecNumber evidence="10">6.3.5.-</ecNumber>
    </recommendedName>
</protein>
<dbReference type="InterPro" id="IPR042114">
    <property type="entry name" value="GatB_C_1"/>
</dbReference>
<dbReference type="PANTHER" id="PTHR11659">
    <property type="entry name" value="GLUTAMYL-TRNA GLN AMIDOTRANSFERASE SUBUNIT B MITOCHONDRIAL AND PROKARYOTIC PET112-RELATED"/>
    <property type="match status" value="1"/>
</dbReference>
<keyword evidence="3 10" id="KW-0436">Ligase</keyword>
<dbReference type="InterPro" id="IPR003789">
    <property type="entry name" value="Asn/Gln_tRNA_amidoTrase-B-like"/>
</dbReference>
<dbReference type="PANTHER" id="PTHR11659:SF0">
    <property type="entry name" value="GLUTAMYL-TRNA(GLN) AMIDOTRANSFERASE SUBUNIT B, MITOCHONDRIAL"/>
    <property type="match status" value="1"/>
</dbReference>
<evidence type="ECO:0000256" key="3">
    <source>
        <dbReference type="ARBA" id="ARBA00022598"/>
    </source>
</evidence>
<evidence type="ECO:0000256" key="6">
    <source>
        <dbReference type="ARBA" id="ARBA00022917"/>
    </source>
</evidence>
<comment type="similarity">
    <text evidence="1 10">Belongs to the GatB/GatE family. GatB subfamily.</text>
</comment>